<organism evidence="1 2">
    <name type="scientific">Periplaneta americana</name>
    <name type="common">American cockroach</name>
    <name type="synonym">Blatta americana</name>
    <dbReference type="NCBI Taxonomy" id="6978"/>
    <lineage>
        <taxon>Eukaryota</taxon>
        <taxon>Metazoa</taxon>
        <taxon>Ecdysozoa</taxon>
        <taxon>Arthropoda</taxon>
        <taxon>Hexapoda</taxon>
        <taxon>Insecta</taxon>
        <taxon>Pterygota</taxon>
        <taxon>Neoptera</taxon>
        <taxon>Polyneoptera</taxon>
        <taxon>Dictyoptera</taxon>
        <taxon>Blattodea</taxon>
        <taxon>Blattoidea</taxon>
        <taxon>Blattidae</taxon>
        <taxon>Blattinae</taxon>
        <taxon>Periplaneta</taxon>
    </lineage>
</organism>
<protein>
    <submittedName>
        <fullName evidence="1">Uncharacterized protein</fullName>
    </submittedName>
</protein>
<dbReference type="EMBL" id="JAJSOF020000027">
    <property type="protein sequence ID" value="KAJ4433057.1"/>
    <property type="molecule type" value="Genomic_DNA"/>
</dbReference>
<evidence type="ECO:0000313" key="2">
    <source>
        <dbReference type="Proteomes" id="UP001148838"/>
    </source>
</evidence>
<reference evidence="1 2" key="1">
    <citation type="journal article" date="2022" name="Allergy">
        <title>Genome assembly and annotation of Periplaneta americana reveal a comprehensive cockroach allergen profile.</title>
        <authorList>
            <person name="Wang L."/>
            <person name="Xiong Q."/>
            <person name="Saelim N."/>
            <person name="Wang L."/>
            <person name="Nong W."/>
            <person name="Wan A.T."/>
            <person name="Shi M."/>
            <person name="Liu X."/>
            <person name="Cao Q."/>
            <person name="Hui J.H.L."/>
            <person name="Sookrung N."/>
            <person name="Leung T.F."/>
            <person name="Tungtrongchitr A."/>
            <person name="Tsui S.K.W."/>
        </authorList>
    </citation>
    <scope>NUCLEOTIDE SEQUENCE [LARGE SCALE GENOMIC DNA]</scope>
    <source>
        <strain evidence="1">PWHHKU_190912</strain>
    </source>
</reference>
<sequence>MKKKSKREQEYENRYRDNDPHLMQFEPPCQHKEGRFRCCSIPINALCKAKRTLFANPNKKQQDMRLSFLLDVNSPKRQIRRKKIPVCARFFRKLFSIGQIRVNTISKGIASGKGVIDKRGGDHKVGKFEARRKEVVKFISKLKGTESHYNRSKSQRLYLSSDLSVNKLFKMYSYPEKE</sequence>
<keyword evidence="2" id="KW-1185">Reference proteome</keyword>
<accession>A0ABQ8SH99</accession>
<gene>
    <name evidence="1" type="ORF">ANN_15314</name>
</gene>
<dbReference type="PANTHER" id="PTHR10773">
    <property type="entry name" value="DNA-DIRECTED RNA POLYMERASES I, II, AND III SUBUNIT RPABC2"/>
    <property type="match status" value="1"/>
</dbReference>
<comment type="caution">
    <text evidence="1">The sequence shown here is derived from an EMBL/GenBank/DDBJ whole genome shotgun (WGS) entry which is preliminary data.</text>
</comment>
<proteinExistence type="predicted"/>
<dbReference type="PANTHER" id="PTHR10773:SF19">
    <property type="match status" value="1"/>
</dbReference>
<evidence type="ECO:0000313" key="1">
    <source>
        <dbReference type="EMBL" id="KAJ4433057.1"/>
    </source>
</evidence>
<dbReference type="Proteomes" id="UP001148838">
    <property type="component" value="Unassembled WGS sequence"/>
</dbReference>
<name>A0ABQ8SH99_PERAM</name>